<accession>A0AA36DJ34</accession>
<evidence type="ECO:0000256" key="7">
    <source>
        <dbReference type="PROSITE-ProRule" id="PRU00042"/>
    </source>
</evidence>
<dbReference type="FunFam" id="3.30.160.60:FF:002780">
    <property type="entry name" value="Protein CBR-EOR-1"/>
    <property type="match status" value="1"/>
</dbReference>
<dbReference type="EMBL" id="CATQJA010002710">
    <property type="protein sequence ID" value="CAJ0587516.1"/>
    <property type="molecule type" value="Genomic_DNA"/>
</dbReference>
<reference evidence="11" key="1">
    <citation type="submission" date="2023-06" db="EMBL/GenBank/DDBJ databases">
        <authorList>
            <person name="Delattre M."/>
        </authorList>
    </citation>
    <scope>NUCLEOTIDE SEQUENCE</scope>
    <source>
        <strain evidence="11">AF72</strain>
    </source>
</reference>
<dbReference type="SMART" id="SM00225">
    <property type="entry name" value="BTB"/>
    <property type="match status" value="1"/>
</dbReference>
<feature type="compositionally biased region" description="Acidic residues" evidence="8">
    <location>
        <begin position="305"/>
        <end position="314"/>
    </location>
</feature>
<dbReference type="Pfam" id="PF00096">
    <property type="entry name" value="zf-C2H2"/>
    <property type="match status" value="4"/>
</dbReference>
<dbReference type="PANTHER" id="PTHR24394">
    <property type="entry name" value="ZINC FINGER PROTEIN"/>
    <property type="match status" value="1"/>
</dbReference>
<evidence type="ECO:0000256" key="1">
    <source>
        <dbReference type="ARBA" id="ARBA00004123"/>
    </source>
</evidence>
<dbReference type="GO" id="GO:0008270">
    <property type="term" value="F:zinc ion binding"/>
    <property type="evidence" value="ECO:0007669"/>
    <property type="project" value="UniProtKB-KW"/>
</dbReference>
<dbReference type="Pfam" id="PF00651">
    <property type="entry name" value="BTB"/>
    <property type="match status" value="1"/>
</dbReference>
<feature type="compositionally biased region" description="Polar residues" evidence="8">
    <location>
        <begin position="770"/>
        <end position="792"/>
    </location>
</feature>
<dbReference type="SMART" id="SM00355">
    <property type="entry name" value="ZnF_C2H2"/>
    <property type="match status" value="9"/>
</dbReference>
<evidence type="ECO:0000256" key="3">
    <source>
        <dbReference type="ARBA" id="ARBA00022737"/>
    </source>
</evidence>
<feature type="domain" description="C2H2-type" evidence="10">
    <location>
        <begin position="601"/>
        <end position="630"/>
    </location>
</feature>
<evidence type="ECO:0000256" key="5">
    <source>
        <dbReference type="ARBA" id="ARBA00022833"/>
    </source>
</evidence>
<organism evidence="11 12">
    <name type="scientific">Mesorhabditis spiculigera</name>
    <dbReference type="NCBI Taxonomy" id="96644"/>
    <lineage>
        <taxon>Eukaryota</taxon>
        <taxon>Metazoa</taxon>
        <taxon>Ecdysozoa</taxon>
        <taxon>Nematoda</taxon>
        <taxon>Chromadorea</taxon>
        <taxon>Rhabditida</taxon>
        <taxon>Rhabditina</taxon>
        <taxon>Rhabditomorpha</taxon>
        <taxon>Rhabditoidea</taxon>
        <taxon>Rhabditidae</taxon>
        <taxon>Mesorhabditinae</taxon>
        <taxon>Mesorhabditis</taxon>
    </lineage>
</organism>
<feature type="non-terminal residue" evidence="11">
    <location>
        <position position="1"/>
    </location>
</feature>
<dbReference type="InterPro" id="IPR011705">
    <property type="entry name" value="BACK"/>
</dbReference>
<evidence type="ECO:0000256" key="4">
    <source>
        <dbReference type="ARBA" id="ARBA00022771"/>
    </source>
</evidence>
<evidence type="ECO:0000313" key="11">
    <source>
        <dbReference type="EMBL" id="CAJ0587516.1"/>
    </source>
</evidence>
<dbReference type="InterPro" id="IPR013087">
    <property type="entry name" value="Znf_C2H2_type"/>
</dbReference>
<feature type="domain" description="C2H2-type" evidence="10">
    <location>
        <begin position="546"/>
        <end position="573"/>
    </location>
</feature>
<keyword evidence="4 7" id="KW-0863">Zinc-finger</keyword>
<keyword evidence="5" id="KW-0862">Zinc</keyword>
<proteinExistence type="predicted"/>
<dbReference type="AlphaFoldDB" id="A0AA36DJ34"/>
<evidence type="ECO:0000259" key="9">
    <source>
        <dbReference type="PROSITE" id="PS50097"/>
    </source>
</evidence>
<feature type="domain" description="C2H2-type" evidence="10">
    <location>
        <begin position="631"/>
        <end position="658"/>
    </location>
</feature>
<dbReference type="Gene3D" id="3.30.710.10">
    <property type="entry name" value="Potassium Channel Kv1.1, Chain A"/>
    <property type="match status" value="1"/>
</dbReference>
<sequence>MTVGVETAGLNPMSFADHLAPTMERLKYQRETGRFCDVLITVNGRRFTAHRNILASCSPYFDSIFRHTKVVRENVTMNSIQTDVFELFLNYIYSGNIVIDKLSVNELLKLANNLLIPKLKSYCSEYLDRYLDATNVLSIKQMAEKYGMIALMKTATEFFDANINRCLLESVDIVQYSYSQFTKLLAEPKYAGLIQPDAHLKVIVRWISDDVEKRQAYFRTLLGTLQLTSVSESTMDFLLDFASLFINSTTSRVLFMQQLSRAGMLTEKYQDEYAHLLSTTAIPEDHAPQAVENNQDLDELDDEEGFSDLEDEDGSLYGSDADSGDGMDAEYGAPRTRKRRHEGSSGSEGETAKRALLHTIKKQKGLKRRGRPPKRITDDDVDIAAFDEDELDGVYADAMFLTGTTTYAEDDILDPDMVEDGEEVSDPSGSNPCNYCRFASNSEEETARHTARKHNRNTIFVCQLCDFECKWSKRFYEHVRMHHFNAPPYNCMHCQYISSDRVQDLLGHMLTHTDVRFFKCATCGFRGRTRTQVWAHEKMHTDETTLHCIECGRSFNQQSALDTHMATHSDVRPHVCDECGFASKSPDDILAHKKGHNGDIFYCHIEGCDYSSPKKSQLAAHLRTHLAVRAHMCKICNRGFIEKSHLVRHERIHLQEKPFKCDICDYASSRRDKLKEHILKHHNSAQTNRAQRRKYKRERQLAALAAQEAEEAKLVGGSENVFRPINHSDVVEQWQSAHGHHFQQQGQFSPLGRSTSVCVDFSSNNFNSQMVSRSPHNHSVNMDFGPSTSSDMGNRAMSVPPYSQYQLNPQEHVYAPGEGPSQFAQQAFQQQQQQQQQDQQQQQQQQQWW</sequence>
<keyword evidence="2" id="KW-0479">Metal-binding</keyword>
<dbReference type="FunFam" id="3.30.160.60:FF:000100">
    <property type="entry name" value="Zinc finger 45-like"/>
    <property type="match status" value="1"/>
</dbReference>
<feature type="region of interest" description="Disordered" evidence="8">
    <location>
        <begin position="770"/>
        <end position="849"/>
    </location>
</feature>
<dbReference type="SUPFAM" id="SSF54695">
    <property type="entry name" value="POZ domain"/>
    <property type="match status" value="1"/>
</dbReference>
<dbReference type="CDD" id="cd18186">
    <property type="entry name" value="BTB_POZ_ZBTB_KLHL-like"/>
    <property type="match status" value="1"/>
</dbReference>
<dbReference type="FunFam" id="3.30.160.60:FF:002606">
    <property type="entry name" value="Zinc finger protein, putative"/>
    <property type="match status" value="1"/>
</dbReference>
<dbReference type="InterPro" id="IPR011333">
    <property type="entry name" value="SKP1/BTB/POZ_sf"/>
</dbReference>
<dbReference type="PROSITE" id="PS50097">
    <property type="entry name" value="BTB"/>
    <property type="match status" value="1"/>
</dbReference>
<dbReference type="PROSITE" id="PS50157">
    <property type="entry name" value="ZINC_FINGER_C2H2_2"/>
    <property type="match status" value="5"/>
</dbReference>
<evidence type="ECO:0000256" key="6">
    <source>
        <dbReference type="ARBA" id="ARBA00023242"/>
    </source>
</evidence>
<gene>
    <name evidence="11" type="ORF">MSPICULIGERA_LOCUS25480</name>
</gene>
<dbReference type="InterPro" id="IPR000210">
    <property type="entry name" value="BTB/POZ_dom"/>
</dbReference>
<comment type="caution">
    <text evidence="11">The sequence shown here is derived from an EMBL/GenBank/DDBJ whole genome shotgun (WGS) entry which is preliminary data.</text>
</comment>
<evidence type="ECO:0000256" key="2">
    <source>
        <dbReference type="ARBA" id="ARBA00022723"/>
    </source>
</evidence>
<feature type="domain" description="C2H2-type" evidence="10">
    <location>
        <begin position="518"/>
        <end position="545"/>
    </location>
</feature>
<dbReference type="PANTHER" id="PTHR24394:SF29">
    <property type="entry name" value="MYONEURIN"/>
    <property type="match status" value="1"/>
</dbReference>
<keyword evidence="12" id="KW-1185">Reference proteome</keyword>
<keyword evidence="6" id="KW-0539">Nucleus</keyword>
<dbReference type="Proteomes" id="UP001177023">
    <property type="component" value="Unassembled WGS sequence"/>
</dbReference>
<dbReference type="Gene3D" id="1.25.40.420">
    <property type="match status" value="1"/>
</dbReference>
<comment type="subcellular location">
    <subcellularLocation>
        <location evidence="1">Nucleus</location>
    </subcellularLocation>
</comment>
<evidence type="ECO:0008006" key="13">
    <source>
        <dbReference type="Google" id="ProtNLM"/>
    </source>
</evidence>
<dbReference type="Pfam" id="PF07707">
    <property type="entry name" value="BACK"/>
    <property type="match status" value="1"/>
</dbReference>
<dbReference type="SUPFAM" id="SSF57667">
    <property type="entry name" value="beta-beta-alpha zinc fingers"/>
    <property type="match status" value="4"/>
</dbReference>
<keyword evidence="3" id="KW-0677">Repeat</keyword>
<dbReference type="InterPro" id="IPR036236">
    <property type="entry name" value="Znf_C2H2_sf"/>
</dbReference>
<evidence type="ECO:0000256" key="8">
    <source>
        <dbReference type="SAM" id="MobiDB-lite"/>
    </source>
</evidence>
<dbReference type="GO" id="GO:0005634">
    <property type="term" value="C:nucleus"/>
    <property type="evidence" value="ECO:0007669"/>
    <property type="project" value="UniProtKB-SubCell"/>
</dbReference>
<protein>
    <recommendedName>
        <fullName evidence="13">Zinc finger protein</fullName>
    </recommendedName>
</protein>
<feature type="compositionally biased region" description="Low complexity" evidence="8">
    <location>
        <begin position="822"/>
        <end position="849"/>
    </location>
</feature>
<name>A0AA36DJ34_9BILA</name>
<dbReference type="GO" id="GO:0000981">
    <property type="term" value="F:DNA-binding transcription factor activity, RNA polymerase II-specific"/>
    <property type="evidence" value="ECO:0007669"/>
    <property type="project" value="TreeGrafter"/>
</dbReference>
<dbReference type="Gene3D" id="3.30.160.60">
    <property type="entry name" value="Classic Zinc Finger"/>
    <property type="match status" value="6"/>
</dbReference>
<feature type="region of interest" description="Disordered" evidence="8">
    <location>
        <begin position="305"/>
        <end position="354"/>
    </location>
</feature>
<feature type="domain" description="BTB" evidence="9">
    <location>
        <begin position="36"/>
        <end position="101"/>
    </location>
</feature>
<evidence type="ECO:0000313" key="12">
    <source>
        <dbReference type="Proteomes" id="UP001177023"/>
    </source>
</evidence>
<feature type="domain" description="C2H2-type" evidence="10">
    <location>
        <begin position="659"/>
        <end position="687"/>
    </location>
</feature>
<evidence type="ECO:0000259" key="10">
    <source>
        <dbReference type="PROSITE" id="PS50157"/>
    </source>
</evidence>
<dbReference type="PROSITE" id="PS00028">
    <property type="entry name" value="ZINC_FINGER_C2H2_1"/>
    <property type="match status" value="3"/>
</dbReference>